<comment type="similarity">
    <text evidence="9">Belongs to the peroxiredoxin family. BCP/PrxQ subfamily.</text>
</comment>
<evidence type="ECO:0000256" key="9">
    <source>
        <dbReference type="ARBA" id="ARBA00038489"/>
    </source>
</evidence>
<dbReference type="Pfam" id="PF00578">
    <property type="entry name" value="AhpC-TSA"/>
    <property type="match status" value="1"/>
</dbReference>
<comment type="function">
    <text evidence="1">Thiol-specific peroxidase that catalyzes the reduction of hydrogen peroxide and organic hydroperoxides to water and alcohols, respectively. Plays a role in cell protection against oxidative stress by detoxifying peroxides and as sensor of hydrogen peroxide-mediated signaling events.</text>
</comment>
<organism evidence="13 14">
    <name type="scientific">Alienimonas chondri</name>
    <dbReference type="NCBI Taxonomy" id="2681879"/>
    <lineage>
        <taxon>Bacteria</taxon>
        <taxon>Pseudomonadati</taxon>
        <taxon>Planctomycetota</taxon>
        <taxon>Planctomycetia</taxon>
        <taxon>Planctomycetales</taxon>
        <taxon>Planctomycetaceae</taxon>
        <taxon>Alienimonas</taxon>
    </lineage>
</organism>
<keyword evidence="6" id="KW-1015">Disulfide bond</keyword>
<dbReference type="InterPro" id="IPR036249">
    <property type="entry name" value="Thioredoxin-like_sf"/>
</dbReference>
<accession>A0ABX1VCS1</accession>
<evidence type="ECO:0000256" key="7">
    <source>
        <dbReference type="ARBA" id="ARBA00023284"/>
    </source>
</evidence>
<gene>
    <name evidence="13" type="ORF">LzC2_17600</name>
</gene>
<keyword evidence="4" id="KW-0049">Antioxidant</keyword>
<name>A0ABX1VCS1_9PLAN</name>
<reference evidence="13 14" key="1">
    <citation type="journal article" date="2020" name="Syst. Appl. Microbiol.">
        <title>Alienimonas chondri sp. nov., a novel planctomycete isolated from the biofilm of the red alga Chondrus crispus.</title>
        <authorList>
            <person name="Vitorino I."/>
            <person name="Albuquerque L."/>
            <person name="Wiegand S."/>
            <person name="Kallscheuer N."/>
            <person name="da Costa M.S."/>
            <person name="Lobo-da-Cunha A."/>
            <person name="Jogler C."/>
            <person name="Lage O.M."/>
        </authorList>
    </citation>
    <scope>NUCLEOTIDE SEQUENCE [LARGE SCALE GENOMIC DNA]</scope>
    <source>
        <strain evidence="13 14">LzC2</strain>
    </source>
</reference>
<dbReference type="InterPro" id="IPR000866">
    <property type="entry name" value="AhpC/TSA"/>
</dbReference>
<evidence type="ECO:0000256" key="10">
    <source>
        <dbReference type="ARBA" id="ARBA00042639"/>
    </source>
</evidence>
<dbReference type="RefSeq" id="WP_171185955.1">
    <property type="nucleotide sequence ID" value="NZ_WTPX01000046.1"/>
</dbReference>
<evidence type="ECO:0000256" key="4">
    <source>
        <dbReference type="ARBA" id="ARBA00022862"/>
    </source>
</evidence>
<evidence type="ECO:0000256" key="11">
    <source>
        <dbReference type="ARBA" id="ARBA00049091"/>
    </source>
</evidence>
<keyword evidence="3" id="KW-0575">Peroxidase</keyword>
<proteinExistence type="inferred from homology"/>
<dbReference type="EC" id="1.11.1.24" evidence="2"/>
<dbReference type="SUPFAM" id="SSF52833">
    <property type="entry name" value="Thioredoxin-like"/>
    <property type="match status" value="1"/>
</dbReference>
<dbReference type="InterPro" id="IPR013766">
    <property type="entry name" value="Thioredoxin_domain"/>
</dbReference>
<dbReference type="CDD" id="cd02970">
    <property type="entry name" value="PRX_like2"/>
    <property type="match status" value="1"/>
</dbReference>
<evidence type="ECO:0000259" key="12">
    <source>
        <dbReference type="PROSITE" id="PS51352"/>
    </source>
</evidence>
<protein>
    <recommendedName>
        <fullName evidence="2">thioredoxin-dependent peroxiredoxin</fullName>
        <ecNumber evidence="2">1.11.1.24</ecNumber>
    </recommendedName>
    <alternativeName>
        <fullName evidence="8">Thioredoxin peroxidase</fullName>
    </alternativeName>
    <alternativeName>
        <fullName evidence="10">Thioredoxin-dependent peroxiredoxin Bcp</fullName>
    </alternativeName>
</protein>
<evidence type="ECO:0000256" key="3">
    <source>
        <dbReference type="ARBA" id="ARBA00022559"/>
    </source>
</evidence>
<evidence type="ECO:0000313" key="14">
    <source>
        <dbReference type="Proteomes" id="UP000609651"/>
    </source>
</evidence>
<evidence type="ECO:0000256" key="2">
    <source>
        <dbReference type="ARBA" id="ARBA00013017"/>
    </source>
</evidence>
<dbReference type="PANTHER" id="PTHR42801:SF4">
    <property type="entry name" value="AHPC_TSA FAMILY PROTEIN"/>
    <property type="match status" value="1"/>
</dbReference>
<keyword evidence="7" id="KW-0676">Redox-active center</keyword>
<evidence type="ECO:0000256" key="1">
    <source>
        <dbReference type="ARBA" id="ARBA00003330"/>
    </source>
</evidence>
<evidence type="ECO:0000256" key="8">
    <source>
        <dbReference type="ARBA" id="ARBA00032824"/>
    </source>
</evidence>
<keyword evidence="14" id="KW-1185">Reference proteome</keyword>
<dbReference type="Gene3D" id="3.40.30.10">
    <property type="entry name" value="Glutaredoxin"/>
    <property type="match status" value="1"/>
</dbReference>
<dbReference type="InterPro" id="IPR050924">
    <property type="entry name" value="Peroxiredoxin_BCP/PrxQ"/>
</dbReference>
<evidence type="ECO:0000256" key="6">
    <source>
        <dbReference type="ARBA" id="ARBA00023157"/>
    </source>
</evidence>
<dbReference type="Proteomes" id="UP000609651">
    <property type="component" value="Unassembled WGS sequence"/>
</dbReference>
<comment type="caution">
    <text evidence="13">The sequence shown here is derived from an EMBL/GenBank/DDBJ whole genome shotgun (WGS) entry which is preliminary data.</text>
</comment>
<dbReference type="EMBL" id="WTPX01000046">
    <property type="protein sequence ID" value="NNJ25687.1"/>
    <property type="molecule type" value="Genomic_DNA"/>
</dbReference>
<evidence type="ECO:0000313" key="13">
    <source>
        <dbReference type="EMBL" id="NNJ25687.1"/>
    </source>
</evidence>
<sequence length="189" mass="20685">MSFAPLLAAALTLGPLDHHEEAPLKAPPTVGQTVPDFTLPELGKEKPVTLSKVAADGPVVLMVLRGYPEYQCPACTRQVGAFLREADAFEKAGARVVMIYPGEAENLQTFAEEFSEGMKLPEGFTFLMDPGYKFTNAYQLRWDAPRETAYPSTFVIDSDRKVTFAKVSKTHGGRSNVQEVLATLKGMND</sequence>
<keyword evidence="5" id="KW-0560">Oxidoreductase</keyword>
<feature type="domain" description="Thioredoxin" evidence="12">
    <location>
        <begin position="28"/>
        <end position="189"/>
    </location>
</feature>
<evidence type="ECO:0000256" key="5">
    <source>
        <dbReference type="ARBA" id="ARBA00023002"/>
    </source>
</evidence>
<dbReference type="PANTHER" id="PTHR42801">
    <property type="entry name" value="THIOREDOXIN-DEPENDENT PEROXIDE REDUCTASE"/>
    <property type="match status" value="1"/>
</dbReference>
<dbReference type="PROSITE" id="PS51352">
    <property type="entry name" value="THIOREDOXIN_2"/>
    <property type="match status" value="1"/>
</dbReference>
<comment type="catalytic activity">
    <reaction evidence="11">
        <text>a hydroperoxide + [thioredoxin]-dithiol = an alcohol + [thioredoxin]-disulfide + H2O</text>
        <dbReference type="Rhea" id="RHEA:62620"/>
        <dbReference type="Rhea" id="RHEA-COMP:10698"/>
        <dbReference type="Rhea" id="RHEA-COMP:10700"/>
        <dbReference type="ChEBI" id="CHEBI:15377"/>
        <dbReference type="ChEBI" id="CHEBI:29950"/>
        <dbReference type="ChEBI" id="CHEBI:30879"/>
        <dbReference type="ChEBI" id="CHEBI:35924"/>
        <dbReference type="ChEBI" id="CHEBI:50058"/>
        <dbReference type="EC" id="1.11.1.24"/>
    </reaction>
</comment>